<organism evidence="2 3">
    <name type="scientific">Brevibacillus gelatini</name>
    <dbReference type="NCBI Taxonomy" id="1655277"/>
    <lineage>
        <taxon>Bacteria</taxon>
        <taxon>Bacillati</taxon>
        <taxon>Bacillota</taxon>
        <taxon>Bacilli</taxon>
        <taxon>Bacillales</taxon>
        <taxon>Paenibacillaceae</taxon>
        <taxon>Brevibacillus</taxon>
    </lineage>
</organism>
<evidence type="ECO:0008006" key="4">
    <source>
        <dbReference type="Google" id="ProtNLM"/>
    </source>
</evidence>
<accession>A0A3M8B4Z8</accession>
<name>A0A3M8B4Z8_9BACL</name>
<reference evidence="2 3" key="1">
    <citation type="submission" date="2018-10" db="EMBL/GenBank/DDBJ databases">
        <title>Phylogenomics of Brevibacillus.</title>
        <authorList>
            <person name="Dunlap C."/>
        </authorList>
    </citation>
    <scope>NUCLEOTIDE SEQUENCE [LARGE SCALE GENOMIC DNA]</scope>
    <source>
        <strain evidence="2 3">DSM 100115</strain>
    </source>
</reference>
<evidence type="ECO:0000313" key="2">
    <source>
        <dbReference type="EMBL" id="RNB58508.1"/>
    </source>
</evidence>
<dbReference type="AlphaFoldDB" id="A0A3M8B4Z8"/>
<keyword evidence="1" id="KW-0175">Coiled coil</keyword>
<feature type="coiled-coil region" evidence="1">
    <location>
        <begin position="7"/>
        <end position="58"/>
    </location>
</feature>
<evidence type="ECO:0000313" key="3">
    <source>
        <dbReference type="Proteomes" id="UP000268829"/>
    </source>
</evidence>
<evidence type="ECO:0000256" key="1">
    <source>
        <dbReference type="SAM" id="Coils"/>
    </source>
</evidence>
<keyword evidence="3" id="KW-1185">Reference proteome</keyword>
<comment type="caution">
    <text evidence="2">The sequence shown here is derived from an EMBL/GenBank/DDBJ whole genome shotgun (WGS) entry which is preliminary data.</text>
</comment>
<protein>
    <recommendedName>
        <fullName evidence="4">DUF3967 domain-containing protein</fullName>
    </recommendedName>
</protein>
<gene>
    <name evidence="2" type="ORF">EDM57_07220</name>
</gene>
<dbReference type="EMBL" id="RHHS01000017">
    <property type="protein sequence ID" value="RNB58508.1"/>
    <property type="molecule type" value="Genomic_DNA"/>
</dbReference>
<sequence>MFVLSLSLAEKQEIAELRKRISDMENEQARQLARSKRLDEAMTAILEVRKEIATIREKENRPWWKRFLGN</sequence>
<dbReference type="Proteomes" id="UP000268829">
    <property type="component" value="Unassembled WGS sequence"/>
</dbReference>
<proteinExistence type="predicted"/>